<dbReference type="AlphaFoldDB" id="A0A517MQP2"/>
<accession>A0A517MQP2</accession>
<reference evidence="1 2" key="1">
    <citation type="submission" date="2019-02" db="EMBL/GenBank/DDBJ databases">
        <title>Deep-cultivation of Planctomycetes and their phenomic and genomic characterization uncovers novel biology.</title>
        <authorList>
            <person name="Wiegand S."/>
            <person name="Jogler M."/>
            <person name="Boedeker C."/>
            <person name="Pinto D."/>
            <person name="Vollmers J."/>
            <person name="Rivas-Marin E."/>
            <person name="Kohn T."/>
            <person name="Peeters S.H."/>
            <person name="Heuer A."/>
            <person name="Rast P."/>
            <person name="Oberbeckmann S."/>
            <person name="Bunk B."/>
            <person name="Jeske O."/>
            <person name="Meyerdierks A."/>
            <person name="Storesund J.E."/>
            <person name="Kallscheuer N."/>
            <person name="Luecker S."/>
            <person name="Lage O.M."/>
            <person name="Pohl T."/>
            <person name="Merkel B.J."/>
            <person name="Hornburger P."/>
            <person name="Mueller R.-W."/>
            <person name="Bruemmer F."/>
            <person name="Labrenz M."/>
            <person name="Spormann A.M."/>
            <person name="Op den Camp H."/>
            <person name="Overmann J."/>
            <person name="Amann R."/>
            <person name="Jetten M.S.M."/>
            <person name="Mascher T."/>
            <person name="Medema M.H."/>
            <person name="Devos D.P."/>
            <person name="Kaster A.-K."/>
            <person name="Ovreas L."/>
            <person name="Rohde M."/>
            <person name="Galperin M.Y."/>
            <person name="Jogler C."/>
        </authorList>
    </citation>
    <scope>NUCLEOTIDE SEQUENCE [LARGE SCALE GENOMIC DNA]</scope>
    <source>
        <strain evidence="1 2">HG15A2</strain>
    </source>
</reference>
<evidence type="ECO:0000313" key="2">
    <source>
        <dbReference type="Proteomes" id="UP000319852"/>
    </source>
</evidence>
<evidence type="ECO:0000313" key="1">
    <source>
        <dbReference type="EMBL" id="QDS97201.1"/>
    </source>
</evidence>
<organism evidence="1 2">
    <name type="scientific">Adhaeretor mobilis</name>
    <dbReference type="NCBI Taxonomy" id="1930276"/>
    <lineage>
        <taxon>Bacteria</taxon>
        <taxon>Pseudomonadati</taxon>
        <taxon>Planctomycetota</taxon>
        <taxon>Planctomycetia</taxon>
        <taxon>Pirellulales</taxon>
        <taxon>Lacipirellulaceae</taxon>
        <taxon>Adhaeretor</taxon>
    </lineage>
</organism>
<proteinExistence type="predicted"/>
<keyword evidence="2" id="KW-1185">Reference proteome</keyword>
<dbReference type="Proteomes" id="UP000319852">
    <property type="component" value="Chromosome"/>
</dbReference>
<dbReference type="KEGG" id="amob:HG15A2_04610"/>
<name>A0A517MQP2_9BACT</name>
<gene>
    <name evidence="1" type="ORF">HG15A2_04610</name>
</gene>
<protein>
    <submittedName>
        <fullName evidence="1">Uncharacterized protein</fullName>
    </submittedName>
</protein>
<dbReference type="EMBL" id="CP036263">
    <property type="protein sequence ID" value="QDS97201.1"/>
    <property type="molecule type" value="Genomic_DNA"/>
</dbReference>
<sequence>MSIRIHSDEQPCIERACQRCGYVCMITISEATHIPPESFFNMCSSCMTAMFFEGADYPTLWEFFDE</sequence>